<evidence type="ECO:0000313" key="2">
    <source>
        <dbReference type="Ensembl" id="ENSSMAP00000035227.1"/>
    </source>
</evidence>
<protein>
    <submittedName>
        <fullName evidence="2">Uncharacterized protein</fullName>
    </submittedName>
</protein>
<evidence type="ECO:0000256" key="1">
    <source>
        <dbReference type="SAM" id="Phobius"/>
    </source>
</evidence>
<keyword evidence="1" id="KW-0812">Transmembrane</keyword>
<name>A0A8D3BJL9_SCOMX</name>
<sequence length="93" mass="10519">MTGEMVTGKDHPSNRSALRVSIIYRLNACMQVSIEEHGLRRRKSTSVPSLKCPCFPVVFITLLFSFLSVTWMIKLQTALSLVCSHDFLQVLFS</sequence>
<feature type="transmembrane region" description="Helical" evidence="1">
    <location>
        <begin position="50"/>
        <end position="73"/>
    </location>
</feature>
<evidence type="ECO:0000313" key="3">
    <source>
        <dbReference type="Proteomes" id="UP000694558"/>
    </source>
</evidence>
<keyword evidence="1" id="KW-1133">Transmembrane helix</keyword>
<dbReference type="AlphaFoldDB" id="A0A8D3BJL9"/>
<reference evidence="2" key="1">
    <citation type="submission" date="2023-05" db="EMBL/GenBank/DDBJ databases">
        <title>High-quality long-read genome of Scophthalmus maximus.</title>
        <authorList>
            <person name="Lien S."/>
            <person name="Martinez P."/>
        </authorList>
    </citation>
    <scope>NUCLEOTIDE SEQUENCE [LARGE SCALE GENOMIC DNA]</scope>
</reference>
<proteinExistence type="predicted"/>
<reference evidence="2" key="2">
    <citation type="submission" date="2025-08" db="UniProtKB">
        <authorList>
            <consortium name="Ensembl"/>
        </authorList>
    </citation>
    <scope>IDENTIFICATION</scope>
</reference>
<organism evidence="2 3">
    <name type="scientific">Scophthalmus maximus</name>
    <name type="common">Turbot</name>
    <name type="synonym">Psetta maxima</name>
    <dbReference type="NCBI Taxonomy" id="52904"/>
    <lineage>
        <taxon>Eukaryota</taxon>
        <taxon>Metazoa</taxon>
        <taxon>Chordata</taxon>
        <taxon>Craniata</taxon>
        <taxon>Vertebrata</taxon>
        <taxon>Euteleostomi</taxon>
        <taxon>Actinopterygii</taxon>
        <taxon>Neopterygii</taxon>
        <taxon>Teleostei</taxon>
        <taxon>Neoteleostei</taxon>
        <taxon>Acanthomorphata</taxon>
        <taxon>Carangaria</taxon>
        <taxon>Pleuronectiformes</taxon>
        <taxon>Pleuronectoidei</taxon>
        <taxon>Scophthalmidae</taxon>
        <taxon>Scophthalmus</taxon>
    </lineage>
</organism>
<keyword evidence="1" id="KW-0472">Membrane</keyword>
<dbReference type="Proteomes" id="UP000694558">
    <property type="component" value="Chromosome 2"/>
</dbReference>
<dbReference type="Ensembl" id="ENSSMAT00000047211.1">
    <property type="protein sequence ID" value="ENSSMAP00000035227.1"/>
    <property type="gene ID" value="ENSSMAG00000024822.1"/>
</dbReference>
<accession>A0A8D3BJL9</accession>